<evidence type="ECO:0000313" key="3">
    <source>
        <dbReference type="EMBL" id="AHH45535.1"/>
    </source>
</evidence>
<dbReference type="AlphaFoldDB" id="W5UUP4"/>
<accession>W5UUP4</accession>
<keyword evidence="1" id="KW-0732">Signal</keyword>
<feature type="signal peptide" evidence="1">
    <location>
        <begin position="1"/>
        <end position="21"/>
    </location>
</feature>
<gene>
    <name evidence="3" type="ORF">MYB_02665</name>
</gene>
<keyword evidence="4" id="KW-1185">Reference proteome</keyword>
<feature type="domain" description="TNase-like" evidence="2">
    <location>
        <begin position="88"/>
        <end position="266"/>
    </location>
</feature>
<dbReference type="OrthoDB" id="398206at2"/>
<organism evidence="3 4">
    <name type="scientific">Mesomycoplasma bovoculi M165/69</name>
    <dbReference type="NCBI Taxonomy" id="743966"/>
    <lineage>
        <taxon>Bacteria</taxon>
        <taxon>Bacillati</taxon>
        <taxon>Mycoplasmatota</taxon>
        <taxon>Mycoplasmoidales</taxon>
        <taxon>Metamycoplasmataceae</taxon>
        <taxon>Mesomycoplasma</taxon>
    </lineage>
</organism>
<dbReference type="Gene3D" id="2.40.50.90">
    <property type="match status" value="1"/>
</dbReference>
<dbReference type="HOGENOM" id="CLU_911601_0_0_14"/>
<dbReference type="EMBL" id="CP007154">
    <property type="protein sequence ID" value="AHH45535.1"/>
    <property type="molecule type" value="Genomic_DNA"/>
</dbReference>
<dbReference type="STRING" id="743966.MYB_02665"/>
<dbReference type="RefSeq" id="WP_022935095.1">
    <property type="nucleotide sequence ID" value="NZ_CP007154.1"/>
</dbReference>
<dbReference type="KEGG" id="mbc:MYB_02665"/>
<keyword evidence="3" id="KW-0449">Lipoprotein</keyword>
<dbReference type="Pfam" id="PF00565">
    <property type="entry name" value="SNase"/>
    <property type="match status" value="1"/>
</dbReference>
<dbReference type="SUPFAM" id="SSF50199">
    <property type="entry name" value="Staphylococcal nuclease"/>
    <property type="match status" value="1"/>
</dbReference>
<evidence type="ECO:0000256" key="1">
    <source>
        <dbReference type="SAM" id="SignalP"/>
    </source>
</evidence>
<reference evidence="3 4" key="1">
    <citation type="journal article" date="2014" name="Genome Announc.">
        <title>Complete Genome Sequence of Mycoplasma bovoculi Strain M165/69T (ATCC 29104).</title>
        <authorList>
            <person name="Calcutt M.J."/>
            <person name="Foecking M.F."/>
        </authorList>
    </citation>
    <scope>NUCLEOTIDE SEQUENCE [LARGE SCALE GENOMIC DNA]</scope>
    <source>
        <strain evidence="3">M165/69</strain>
    </source>
</reference>
<dbReference type="InterPro" id="IPR035437">
    <property type="entry name" value="SNase_OB-fold_sf"/>
</dbReference>
<dbReference type="PROSITE" id="PS51257">
    <property type="entry name" value="PROKAR_LIPOPROTEIN"/>
    <property type="match status" value="1"/>
</dbReference>
<feature type="chain" id="PRO_5004872515" evidence="1">
    <location>
        <begin position="22"/>
        <end position="321"/>
    </location>
</feature>
<dbReference type="InterPro" id="IPR016071">
    <property type="entry name" value="Staphylococal_nuclease_OB-fold"/>
</dbReference>
<sequence>MFVWKKLLLVSATITPIVALASCGLNYASAQKYYQVESFQDNPFADIQNKNSNYYKEVQKFFDTNYVWTNADKQMYKNDKLPNLKYFSVFEAKLVSWTDGDTAKVQTTGKLEFDAKTQKYKTIKEKEPQFPEPISVRFETIDTAETTFVDKDTGKRKPTTGLEYKYAEQAKEFAKLLIPIGSTVYFVFSGESPKGSYNRKVGNIYFGHDGFYKNYNIEIIKAGLALPIISDLANVNINTSVDFYTSIKQSASLENAINKKYGMFAELKGLDFKSISTVVESIYQTRGGSSISQFLKLDNNKDENVIDYYEFALNQHEKEEQ</sequence>
<dbReference type="SMART" id="SM00318">
    <property type="entry name" value="SNc"/>
    <property type="match status" value="1"/>
</dbReference>
<protein>
    <submittedName>
        <fullName evidence="3">Lipoprotein, nuclease family</fullName>
    </submittedName>
</protein>
<dbReference type="eggNOG" id="COG1525">
    <property type="taxonomic scope" value="Bacteria"/>
</dbReference>
<proteinExistence type="predicted"/>
<dbReference type="PROSITE" id="PS50830">
    <property type="entry name" value="TNASE_3"/>
    <property type="match status" value="1"/>
</dbReference>
<evidence type="ECO:0000259" key="2">
    <source>
        <dbReference type="PROSITE" id="PS50830"/>
    </source>
</evidence>
<dbReference type="PATRIC" id="fig|743966.3.peg.536"/>
<evidence type="ECO:0000313" key="4">
    <source>
        <dbReference type="Proteomes" id="UP000019229"/>
    </source>
</evidence>
<dbReference type="Proteomes" id="UP000019229">
    <property type="component" value="Chromosome"/>
</dbReference>
<name>W5UUP4_9BACT</name>